<proteinExistence type="predicted"/>
<evidence type="ECO:0000256" key="1">
    <source>
        <dbReference type="SAM" id="Phobius"/>
    </source>
</evidence>
<dbReference type="EMBL" id="VLKW01000014">
    <property type="protein sequence ID" value="TWI42460.1"/>
    <property type="molecule type" value="Genomic_DNA"/>
</dbReference>
<keyword evidence="1" id="KW-0472">Membrane</keyword>
<dbReference type="RefSeq" id="WP_145881258.1">
    <property type="nucleotide sequence ID" value="NZ_CP046904.1"/>
</dbReference>
<organism evidence="3 4">
    <name type="scientific">Pseudoduganella flava</name>
    <dbReference type="NCBI Taxonomy" id="871742"/>
    <lineage>
        <taxon>Bacteria</taxon>
        <taxon>Pseudomonadati</taxon>
        <taxon>Pseudomonadota</taxon>
        <taxon>Betaproteobacteria</taxon>
        <taxon>Burkholderiales</taxon>
        <taxon>Oxalobacteraceae</taxon>
        <taxon>Telluria group</taxon>
        <taxon>Pseudoduganella</taxon>
    </lineage>
</organism>
<evidence type="ECO:0000313" key="3">
    <source>
        <dbReference type="EMBL" id="TWI42460.1"/>
    </source>
</evidence>
<accession>A0A562PE07</accession>
<evidence type="ECO:0000313" key="4">
    <source>
        <dbReference type="Proteomes" id="UP000315112"/>
    </source>
</evidence>
<evidence type="ECO:0000313" key="2">
    <source>
        <dbReference type="EMBL" id="QGZ42162.1"/>
    </source>
</evidence>
<dbReference type="Pfam" id="PF13689">
    <property type="entry name" value="DUF4154"/>
    <property type="match status" value="1"/>
</dbReference>
<dbReference type="OrthoDB" id="277577at2"/>
<keyword evidence="5" id="KW-1185">Reference proteome</keyword>
<keyword evidence="1" id="KW-0812">Transmembrane</keyword>
<gene>
    <name evidence="2" type="ORF">GO485_26045</name>
    <name evidence="3" type="ORF">IP92_05436</name>
</gene>
<protein>
    <submittedName>
        <fullName evidence="2">DUF4154 domain-containing protein</fullName>
    </submittedName>
    <submittedName>
        <fullName evidence="3">Uncharacterized protein DUF4154</fullName>
    </submittedName>
</protein>
<feature type="transmembrane region" description="Helical" evidence="1">
    <location>
        <begin position="25"/>
        <end position="46"/>
    </location>
</feature>
<dbReference type="InterPro" id="IPR025293">
    <property type="entry name" value="YfiR/HmsC-like"/>
</dbReference>
<dbReference type="Proteomes" id="UP000315112">
    <property type="component" value="Unassembled WGS sequence"/>
</dbReference>
<dbReference type="AlphaFoldDB" id="A0A562PE07"/>
<dbReference type="Proteomes" id="UP000437862">
    <property type="component" value="Chromosome"/>
</dbReference>
<reference evidence="3" key="2">
    <citation type="submission" date="2019-07" db="EMBL/GenBank/DDBJ databases">
        <authorList>
            <person name="Whitman W."/>
            <person name="Huntemann M."/>
            <person name="Clum A."/>
            <person name="Pillay M."/>
            <person name="Palaniappan K."/>
            <person name="Varghese N."/>
            <person name="Mikhailova N."/>
            <person name="Stamatis D."/>
            <person name="Reddy T."/>
            <person name="Daum C."/>
            <person name="Shapiro N."/>
            <person name="Ivanova N."/>
            <person name="Kyrpides N."/>
            <person name="Woyke T."/>
        </authorList>
    </citation>
    <scope>NUCLEOTIDE SEQUENCE</scope>
    <source>
        <strain evidence="3">CGMCC 1.10685</strain>
    </source>
</reference>
<reference evidence="2 5" key="3">
    <citation type="submission" date="2019-12" db="EMBL/GenBank/DDBJ databases">
        <title>Draft Genome Sequences of Six Type Strains of the Genus Massilia.</title>
        <authorList>
            <person name="Miess H."/>
            <person name="Frediansyah A."/>
            <person name="Goeker M."/>
            <person name="Gross H."/>
        </authorList>
    </citation>
    <scope>NUCLEOTIDE SEQUENCE [LARGE SCALE GENOMIC DNA]</scope>
    <source>
        <strain evidence="2 5">DSM 26639</strain>
    </source>
</reference>
<reference evidence="3 4" key="1">
    <citation type="journal article" date="2015" name="Stand. Genomic Sci.">
        <title>Genomic Encyclopedia of Bacterial and Archaeal Type Strains, Phase III: the genomes of soil and plant-associated and newly described type strains.</title>
        <authorList>
            <person name="Whitman W.B."/>
            <person name="Woyke T."/>
            <person name="Klenk H.P."/>
            <person name="Zhou Y."/>
            <person name="Lilburn T.G."/>
            <person name="Beck B.J."/>
            <person name="De Vos P."/>
            <person name="Vandamme P."/>
            <person name="Eisen J.A."/>
            <person name="Garrity G."/>
            <person name="Hugenholtz P."/>
            <person name="Kyrpides N.C."/>
        </authorList>
    </citation>
    <scope>NUCLEOTIDE SEQUENCE [LARGE SCALE GENOMIC DNA]</scope>
    <source>
        <strain evidence="3 4">CGMCC 1.10685</strain>
    </source>
</reference>
<dbReference type="EMBL" id="CP046904">
    <property type="protein sequence ID" value="QGZ42162.1"/>
    <property type="molecule type" value="Genomic_DNA"/>
</dbReference>
<name>A0A562PE07_9BURK</name>
<sequence>MPPLVIVPPRSATAKTWSTTWSPTWWFGALLALVMLCLALTCTAGGQPASIAAANLERSVKAAYLFKFLGYVEFPAATEAAGPLVVGVLGADDVATELTRITAGKTVNGRPVAVRSLREGEPLAGLQMVFVGAETAVLPKVLRTAAQNGVLGVTEDENGLQQGAVINFRIVEDRVRFEVSLPAAERSNLKLSSRLLSVAWHVQKGG</sequence>
<evidence type="ECO:0000313" key="5">
    <source>
        <dbReference type="Proteomes" id="UP000437862"/>
    </source>
</evidence>
<keyword evidence="1" id="KW-1133">Transmembrane helix</keyword>